<dbReference type="PANTHER" id="PTHR43377:SF1">
    <property type="entry name" value="BILIVERDIN REDUCTASE A"/>
    <property type="match status" value="1"/>
</dbReference>
<dbReference type="Pfam" id="PF01408">
    <property type="entry name" value="GFO_IDH_MocA"/>
    <property type="match status" value="1"/>
</dbReference>
<protein>
    <submittedName>
        <fullName evidence="3">Gfo/Idh/MocA family protein</fullName>
    </submittedName>
</protein>
<comment type="caution">
    <text evidence="3">The sequence shown here is derived from an EMBL/GenBank/DDBJ whole genome shotgun (WGS) entry which is preliminary data.</text>
</comment>
<proteinExistence type="predicted"/>
<evidence type="ECO:0000259" key="1">
    <source>
        <dbReference type="Pfam" id="PF01408"/>
    </source>
</evidence>
<gene>
    <name evidence="3" type="ORF">ACFQ4B_17445</name>
</gene>
<reference evidence="4" key="1">
    <citation type="journal article" date="2019" name="Int. J. Syst. Evol. Microbiol.">
        <title>The Global Catalogue of Microorganisms (GCM) 10K type strain sequencing project: providing services to taxonomists for standard genome sequencing and annotation.</title>
        <authorList>
            <consortium name="The Broad Institute Genomics Platform"/>
            <consortium name="The Broad Institute Genome Sequencing Center for Infectious Disease"/>
            <person name="Wu L."/>
            <person name="Ma J."/>
        </authorList>
    </citation>
    <scope>NUCLEOTIDE SEQUENCE [LARGE SCALE GENOMIC DNA]</scope>
    <source>
        <strain evidence="4">CCUG 53270</strain>
    </source>
</reference>
<dbReference type="Gene3D" id="3.40.50.720">
    <property type="entry name" value="NAD(P)-binding Rossmann-like Domain"/>
    <property type="match status" value="1"/>
</dbReference>
<feature type="domain" description="Gfo/Idh/MocA-like oxidoreductase N-terminal" evidence="1">
    <location>
        <begin position="10"/>
        <end position="125"/>
    </location>
</feature>
<dbReference type="Gene3D" id="3.30.360.10">
    <property type="entry name" value="Dihydrodipicolinate Reductase, domain 2"/>
    <property type="match status" value="1"/>
</dbReference>
<sequence>MSEPNKVKVGMISFAHSHGRSYFRELVSMPDVDIVGISDESRTRVQPILDSYGIPYFEDYQDLLAMEQLDAVVICSENVHHARITLAAAKAGKHVICEKPLGTTVEEMKAMIRACEENGVRLMTAFPCRYLPAVVEAKEAVDRGDIGEIVAIKGTNRGSMPGSWFVDPALSGGGAVLDHTVHVMDLMRWFLGSEPDRVYAEMGTLFHELPVEDAGMVHVTFTNGAVAVLDTSWSRSKSFPFWGDVTMEIIGTNGTISVDAFGQKNEVYNNDAGKAQWSHWGDRMDAYMLKDFVRTIKANGSVPISGDDGMRSAAVALAAYESVKRKASVAMSEIMG</sequence>
<dbReference type="InterPro" id="IPR036291">
    <property type="entry name" value="NAD(P)-bd_dom_sf"/>
</dbReference>
<name>A0ABW3ULP8_9BACL</name>
<feature type="domain" description="GFO/IDH/MocA-like oxidoreductase" evidence="2">
    <location>
        <begin position="135"/>
        <end position="256"/>
    </location>
</feature>
<dbReference type="InterPro" id="IPR051450">
    <property type="entry name" value="Gfo/Idh/MocA_Oxidoreductases"/>
</dbReference>
<dbReference type="SUPFAM" id="SSF55347">
    <property type="entry name" value="Glyceraldehyde-3-phosphate dehydrogenase-like, C-terminal domain"/>
    <property type="match status" value="1"/>
</dbReference>
<dbReference type="PANTHER" id="PTHR43377">
    <property type="entry name" value="BILIVERDIN REDUCTASE A"/>
    <property type="match status" value="1"/>
</dbReference>
<evidence type="ECO:0000313" key="3">
    <source>
        <dbReference type="EMBL" id="MFD1221907.1"/>
    </source>
</evidence>
<dbReference type="EMBL" id="JBHTLU010000019">
    <property type="protein sequence ID" value="MFD1221907.1"/>
    <property type="molecule type" value="Genomic_DNA"/>
</dbReference>
<dbReference type="Pfam" id="PF22725">
    <property type="entry name" value="GFO_IDH_MocA_C3"/>
    <property type="match status" value="1"/>
</dbReference>
<dbReference type="SUPFAM" id="SSF51735">
    <property type="entry name" value="NAD(P)-binding Rossmann-fold domains"/>
    <property type="match status" value="1"/>
</dbReference>
<dbReference type="InterPro" id="IPR055170">
    <property type="entry name" value="GFO_IDH_MocA-like_dom"/>
</dbReference>
<keyword evidence="4" id="KW-1185">Reference proteome</keyword>
<dbReference type="RefSeq" id="WP_345586164.1">
    <property type="nucleotide sequence ID" value="NZ_BAABJG010000003.1"/>
</dbReference>
<evidence type="ECO:0000259" key="2">
    <source>
        <dbReference type="Pfam" id="PF22725"/>
    </source>
</evidence>
<dbReference type="Proteomes" id="UP001597180">
    <property type="component" value="Unassembled WGS sequence"/>
</dbReference>
<dbReference type="InterPro" id="IPR000683">
    <property type="entry name" value="Gfo/Idh/MocA-like_OxRdtase_N"/>
</dbReference>
<organism evidence="3 4">
    <name type="scientific">Paenibacillus vulneris</name>
    <dbReference type="NCBI Taxonomy" id="1133364"/>
    <lineage>
        <taxon>Bacteria</taxon>
        <taxon>Bacillati</taxon>
        <taxon>Bacillota</taxon>
        <taxon>Bacilli</taxon>
        <taxon>Bacillales</taxon>
        <taxon>Paenibacillaceae</taxon>
        <taxon>Paenibacillus</taxon>
    </lineage>
</organism>
<accession>A0ABW3ULP8</accession>
<evidence type="ECO:0000313" key="4">
    <source>
        <dbReference type="Proteomes" id="UP001597180"/>
    </source>
</evidence>